<dbReference type="SUPFAM" id="SSF51569">
    <property type="entry name" value="Aldolase"/>
    <property type="match status" value="1"/>
</dbReference>
<dbReference type="PANTHER" id="PTHR10277">
    <property type="entry name" value="HOMOCITRATE SYNTHASE-RELATED"/>
    <property type="match status" value="1"/>
</dbReference>
<dbReference type="Gene3D" id="3.20.20.70">
    <property type="entry name" value="Aldolase class I"/>
    <property type="match status" value="1"/>
</dbReference>
<keyword evidence="4" id="KW-1185">Reference proteome</keyword>
<evidence type="ECO:0000259" key="2">
    <source>
        <dbReference type="PROSITE" id="PS50991"/>
    </source>
</evidence>
<accession>A0A2G1X9M5</accession>
<keyword evidence="1" id="KW-0464">Manganese</keyword>
<dbReference type="InterPro" id="IPR000891">
    <property type="entry name" value="PYR_CT"/>
</dbReference>
<reference evidence="3 4" key="1">
    <citation type="journal article" date="2017" name="Biochemistry">
        <title>Identification of the Biosynthetic Pathway for the Antibiotic Bicyclomycin.</title>
        <authorList>
            <person name="Patteson J."/>
            <person name="Cai W."/>
            <person name="Johnson R.A."/>
            <person name="Santa Maria K."/>
            <person name="Li B."/>
        </authorList>
    </citation>
    <scope>NUCLEOTIDE SEQUENCE [LARGE SCALE GENOMIC DNA]</scope>
    <source>
        <strain evidence="3 4">ATCC 21532</strain>
    </source>
</reference>
<evidence type="ECO:0000313" key="4">
    <source>
        <dbReference type="Proteomes" id="UP000222531"/>
    </source>
</evidence>
<proteinExistence type="predicted"/>
<dbReference type="GO" id="GO:0009098">
    <property type="term" value="P:L-leucine biosynthetic process"/>
    <property type="evidence" value="ECO:0007669"/>
    <property type="project" value="TreeGrafter"/>
</dbReference>
<organism evidence="3 4">
    <name type="scientific">Streptomyces cinnamoneus</name>
    <name type="common">Streptoverticillium cinnamoneum</name>
    <dbReference type="NCBI Taxonomy" id="53446"/>
    <lineage>
        <taxon>Bacteria</taxon>
        <taxon>Bacillati</taxon>
        <taxon>Actinomycetota</taxon>
        <taxon>Actinomycetes</taxon>
        <taxon>Kitasatosporales</taxon>
        <taxon>Streptomycetaceae</taxon>
        <taxon>Streptomyces</taxon>
        <taxon>Streptomyces cinnamoneus group</taxon>
    </lineage>
</organism>
<dbReference type="PROSITE" id="PS50991">
    <property type="entry name" value="PYR_CT"/>
    <property type="match status" value="1"/>
</dbReference>
<dbReference type="PANTHER" id="PTHR10277:SF9">
    <property type="entry name" value="2-ISOPROPYLMALATE SYNTHASE 1, CHLOROPLASTIC-RELATED"/>
    <property type="match status" value="1"/>
</dbReference>
<comment type="caution">
    <text evidence="3">The sequence shown here is derived from an EMBL/GenBank/DDBJ whole genome shotgun (WGS) entry which is preliminary data.</text>
</comment>
<name>A0A2G1X9M5_STRCJ</name>
<gene>
    <name evidence="3" type="ORF">BLA24_31000</name>
</gene>
<dbReference type="AlphaFoldDB" id="A0A2G1X9M5"/>
<sequence>MPLPGEASAMDSVDFQNVRLLDVTLRDGGYVNRHSWAADQAERVVRSVVRAGVERVEVGYFRPRRHDADGATAPTASCPSGFLARLRRAAPRARLAVMVRPGDTAPEDYAALPALGVTTVRFPVGPRNLAATRPHIEAVKAAGMAVGLNVIRVSELPPAEVVRIAERAEGDGADVFYLADSNGSLFPEDVARLVGEIRGHLAIPLGFHAHDGLHLAFGNALAALREGCAYLDASLGGMGKGGGNLRLDLIAGYLRSRGVRSLDIAPLARAAADVLEPWKTRDFTAEAESIVSGLLNLNLDEISAARERNDGRDLVSLLNR</sequence>
<dbReference type="Proteomes" id="UP000222531">
    <property type="component" value="Unassembled WGS sequence"/>
</dbReference>
<feature type="domain" description="Pyruvate carboxyltransferase" evidence="2">
    <location>
        <begin position="18"/>
        <end position="268"/>
    </location>
</feature>
<dbReference type="OrthoDB" id="9803573at2"/>
<dbReference type="GO" id="GO:0003852">
    <property type="term" value="F:2-isopropylmalate synthase activity"/>
    <property type="evidence" value="ECO:0007669"/>
    <property type="project" value="TreeGrafter"/>
</dbReference>
<protein>
    <recommendedName>
        <fullName evidence="2">Pyruvate carboxyltransferase domain-containing protein</fullName>
    </recommendedName>
</protein>
<evidence type="ECO:0000256" key="1">
    <source>
        <dbReference type="ARBA" id="ARBA00023211"/>
    </source>
</evidence>
<dbReference type="EMBL" id="NHZO01000168">
    <property type="protein sequence ID" value="PHQ47930.1"/>
    <property type="molecule type" value="Genomic_DNA"/>
</dbReference>
<dbReference type="InterPro" id="IPR050073">
    <property type="entry name" value="2-IPM_HCS-like"/>
</dbReference>
<evidence type="ECO:0000313" key="3">
    <source>
        <dbReference type="EMBL" id="PHQ47930.1"/>
    </source>
</evidence>
<dbReference type="Pfam" id="PF00682">
    <property type="entry name" value="HMGL-like"/>
    <property type="match status" value="1"/>
</dbReference>
<dbReference type="InterPro" id="IPR013785">
    <property type="entry name" value="Aldolase_TIM"/>
</dbReference>